<dbReference type="GO" id="GO:0046677">
    <property type="term" value="P:response to antibiotic"/>
    <property type="evidence" value="ECO:0007669"/>
    <property type="project" value="UniProtKB-KW"/>
</dbReference>
<evidence type="ECO:0000313" key="7">
    <source>
        <dbReference type="EMBL" id="QAZ69660.1"/>
    </source>
</evidence>
<keyword evidence="5" id="KW-0046">Antibiotic resistance</keyword>
<keyword evidence="4 5" id="KW-0012">Acyltransferase</keyword>
<comment type="similarity">
    <text evidence="1 5">Belongs to the antibiotic N-acetyltransferase family.</text>
</comment>
<dbReference type="PANTHER" id="PTHR11104">
    <property type="entry name" value="AMINOGLYCOSIDE N3-ACETYLTRANSFERASE"/>
    <property type="match status" value="1"/>
</dbReference>
<dbReference type="KEGG" id="dcb:C3Y92_20530"/>
<name>A0A4P6HTZ1_9BACT</name>
<evidence type="ECO:0000256" key="4">
    <source>
        <dbReference type="ARBA" id="ARBA00023315"/>
    </source>
</evidence>
<dbReference type="AlphaFoldDB" id="A0A4P6HTZ1"/>
<geneLocation type="plasmid" evidence="8">
    <name>pdcar1</name>
</geneLocation>
<evidence type="ECO:0000256" key="3">
    <source>
        <dbReference type="ARBA" id="ARBA00022679"/>
    </source>
</evidence>
<dbReference type="Pfam" id="PF02522">
    <property type="entry name" value="Antibiotic_NAT"/>
    <property type="match status" value="1"/>
</dbReference>
<organism evidence="7 8">
    <name type="scientific">Solidesulfovibrio carbinolicus</name>
    <dbReference type="NCBI Taxonomy" id="296842"/>
    <lineage>
        <taxon>Bacteria</taxon>
        <taxon>Pseudomonadati</taxon>
        <taxon>Thermodesulfobacteriota</taxon>
        <taxon>Desulfovibrionia</taxon>
        <taxon>Desulfovibrionales</taxon>
        <taxon>Desulfovibrionaceae</taxon>
        <taxon>Solidesulfovibrio</taxon>
    </lineage>
</organism>
<comment type="catalytic activity">
    <reaction evidence="5">
        <text>a 2-deoxystreptamine antibiotic + acetyl-CoA = an N(3)-acetyl-2-deoxystreptamine antibiotic + CoA + H(+)</text>
        <dbReference type="Rhea" id="RHEA:12665"/>
        <dbReference type="ChEBI" id="CHEBI:15378"/>
        <dbReference type="ChEBI" id="CHEBI:57287"/>
        <dbReference type="ChEBI" id="CHEBI:57288"/>
        <dbReference type="ChEBI" id="CHEBI:57921"/>
        <dbReference type="ChEBI" id="CHEBI:77452"/>
        <dbReference type="EC" id="2.3.1.81"/>
    </reaction>
</comment>
<gene>
    <name evidence="7" type="ORF">C3Y92_20530</name>
</gene>
<dbReference type="InterPro" id="IPR028345">
    <property type="entry name" value="Antibiotic_NAT-like"/>
</dbReference>
<dbReference type="Proteomes" id="UP000293296">
    <property type="component" value="Plasmid pDCAR1"/>
</dbReference>
<reference evidence="7 8" key="1">
    <citation type="submission" date="2018-02" db="EMBL/GenBank/DDBJ databases">
        <title>Genome sequence of Desulfovibrio carbinolicus DSM 3852.</title>
        <authorList>
            <person name="Wilbanks E."/>
            <person name="Skennerton C.T."/>
            <person name="Orphan V.J."/>
        </authorList>
    </citation>
    <scope>NUCLEOTIDE SEQUENCE [LARGE SCALE GENOMIC DNA]</scope>
    <source>
        <strain evidence="7 8">DSM 3852</strain>
        <plasmid evidence="8">pdcar1</plasmid>
    </source>
</reference>
<protein>
    <recommendedName>
        <fullName evidence="2 5">Aminoglycoside N(3)-acetyltransferase</fullName>
        <ecNumber evidence="5">2.3.1.-</ecNumber>
    </recommendedName>
</protein>
<dbReference type="SUPFAM" id="SSF110710">
    <property type="entry name" value="TTHA0583/YokD-like"/>
    <property type="match status" value="1"/>
</dbReference>
<dbReference type="GO" id="GO:0046353">
    <property type="term" value="F:aminoglycoside 3-N-acetyltransferase activity"/>
    <property type="evidence" value="ECO:0007669"/>
    <property type="project" value="UniProtKB-EC"/>
</dbReference>
<evidence type="ECO:0000256" key="5">
    <source>
        <dbReference type="RuleBase" id="RU365031"/>
    </source>
</evidence>
<keyword evidence="3 5" id="KW-0808">Transferase</keyword>
<dbReference type="EMBL" id="CP026539">
    <property type="protein sequence ID" value="QAZ69660.1"/>
    <property type="molecule type" value="Genomic_DNA"/>
</dbReference>
<evidence type="ECO:0000313" key="8">
    <source>
        <dbReference type="Proteomes" id="UP000293296"/>
    </source>
</evidence>
<proteinExistence type="inferred from homology"/>
<dbReference type="PANTHER" id="PTHR11104:SF0">
    <property type="entry name" value="SPBETA PROPHAGE-DERIVED AMINOGLYCOSIDE N(3')-ACETYLTRANSFERASE-LIKE PROTEIN YOKD"/>
    <property type="match status" value="1"/>
</dbReference>
<keyword evidence="7" id="KW-0614">Plasmid</keyword>
<evidence type="ECO:0000256" key="1">
    <source>
        <dbReference type="ARBA" id="ARBA00006383"/>
    </source>
</evidence>
<dbReference type="EC" id="2.3.1.-" evidence="5"/>
<sequence length="406" mass="43912">MLFGDHLRLCHVRAYRYGPAPGCPRRSGRRAGLGGARPVSARLPMAGVFAQALGHAGFCRRNSRAVRGHDASPRSPGPDLRSPPRPGNTLSPARRARRAPPAAPAGCYATRRAGCARKPKRGPTMAFFTPQSFAALLDELPIGRGDVVFVQSSLAALGPWRGVAPNDLPEAVIEALERRIGPDGVLVMPAFGYDFPRTGQCDLRQEPSVVGVLTERLRRMPGTLRSVHPMFSFVGRGAGAEALLHPDRAERHPFGPDSVLARLHEANALTLLLGAQFRTCTAFVYSERVHGAPYRFDKAFAGAVTGLDGTVHQGDFYHYCLPRSISLQPDYSRAAAQLLADGTARRIKAGLGAVTFFRCAPVHAFLGRELAADPWYLLSAPPEMLVTYANGVETLVEPGELSSRWR</sequence>
<feature type="region of interest" description="Disordered" evidence="6">
    <location>
        <begin position="65"/>
        <end position="105"/>
    </location>
</feature>
<accession>A0A4P6HTZ1</accession>
<evidence type="ECO:0000256" key="6">
    <source>
        <dbReference type="SAM" id="MobiDB-lite"/>
    </source>
</evidence>
<evidence type="ECO:0000256" key="2">
    <source>
        <dbReference type="ARBA" id="ARBA00012882"/>
    </source>
</evidence>
<dbReference type="InterPro" id="IPR003679">
    <property type="entry name" value="Amioglycoside_AcTrfase"/>
</dbReference>
<keyword evidence="8" id="KW-1185">Reference proteome</keyword>